<feature type="compositionally biased region" description="Basic and acidic residues" evidence="5">
    <location>
        <begin position="11"/>
        <end position="28"/>
    </location>
</feature>
<comment type="caution">
    <text evidence="7">The sequence shown here is derived from an EMBL/GenBank/DDBJ whole genome shotgun (WGS) entry which is preliminary data.</text>
</comment>
<dbReference type="EMBL" id="JBHSIM010000045">
    <property type="protein sequence ID" value="MFC4835020.1"/>
    <property type="molecule type" value="Genomic_DNA"/>
</dbReference>
<dbReference type="InterPro" id="IPR038536">
    <property type="entry name" value="Alkyl/aryl-sulf_dimr_sf"/>
</dbReference>
<dbReference type="Gene3D" id="1.25.40.880">
    <property type="entry name" value="Alkyl sulfatase, dimerisation domain"/>
    <property type="match status" value="1"/>
</dbReference>
<evidence type="ECO:0000313" key="7">
    <source>
        <dbReference type="EMBL" id="MFC4835020.1"/>
    </source>
</evidence>
<dbReference type="InterPro" id="IPR052195">
    <property type="entry name" value="Bact_Alkyl/Aryl-Sulfatase"/>
</dbReference>
<organism evidence="7 8">
    <name type="scientific">Actinomycetospora chibensis</name>
    <dbReference type="NCBI Taxonomy" id="663606"/>
    <lineage>
        <taxon>Bacteria</taxon>
        <taxon>Bacillati</taxon>
        <taxon>Actinomycetota</taxon>
        <taxon>Actinomycetes</taxon>
        <taxon>Pseudonocardiales</taxon>
        <taxon>Pseudonocardiaceae</taxon>
        <taxon>Actinomycetospora</taxon>
    </lineage>
</organism>
<evidence type="ECO:0000256" key="5">
    <source>
        <dbReference type="SAM" id="MobiDB-lite"/>
    </source>
</evidence>
<evidence type="ECO:0000256" key="2">
    <source>
        <dbReference type="ARBA" id="ARBA00022801"/>
    </source>
</evidence>
<feature type="region of interest" description="Disordered" evidence="5">
    <location>
        <begin position="1"/>
        <end position="53"/>
    </location>
</feature>
<dbReference type="Pfam" id="PF14863">
    <property type="entry name" value="Alkyl_sulf_dimr"/>
    <property type="match status" value="1"/>
</dbReference>
<dbReference type="SUPFAM" id="SSF55718">
    <property type="entry name" value="SCP-like"/>
    <property type="match status" value="1"/>
</dbReference>
<evidence type="ECO:0000259" key="6">
    <source>
        <dbReference type="SMART" id="SM00849"/>
    </source>
</evidence>
<dbReference type="InterPro" id="IPR001279">
    <property type="entry name" value="Metallo-B-lactamas"/>
</dbReference>
<evidence type="ECO:0000256" key="3">
    <source>
        <dbReference type="ARBA" id="ARBA00022833"/>
    </source>
</evidence>
<dbReference type="Gene3D" id="3.30.1050.10">
    <property type="entry name" value="SCP2 sterol-binding domain"/>
    <property type="match status" value="1"/>
</dbReference>
<evidence type="ECO:0000256" key="4">
    <source>
        <dbReference type="ARBA" id="ARBA00033751"/>
    </source>
</evidence>
<dbReference type="PANTHER" id="PTHR43223">
    <property type="entry name" value="ALKYL/ARYL-SULFATASE"/>
    <property type="match status" value="1"/>
</dbReference>
<name>A0ABV9RN09_9PSEU</name>
<dbReference type="SMART" id="SM00849">
    <property type="entry name" value="Lactamase_B"/>
    <property type="match status" value="1"/>
</dbReference>
<feature type="domain" description="Metallo-beta-lactamase" evidence="6">
    <location>
        <begin position="112"/>
        <end position="330"/>
    </location>
</feature>
<dbReference type="InterPro" id="IPR036866">
    <property type="entry name" value="RibonucZ/Hydroxyglut_hydro"/>
</dbReference>
<dbReference type="Proteomes" id="UP001595909">
    <property type="component" value="Unassembled WGS sequence"/>
</dbReference>
<dbReference type="InterPro" id="IPR044097">
    <property type="entry name" value="Bds1/SdsA1_MBL-fold"/>
</dbReference>
<keyword evidence="2" id="KW-0378">Hydrolase</keyword>
<evidence type="ECO:0000313" key="8">
    <source>
        <dbReference type="Proteomes" id="UP001595909"/>
    </source>
</evidence>
<dbReference type="RefSeq" id="WP_274187458.1">
    <property type="nucleotide sequence ID" value="NZ_BAABHN010000045.1"/>
</dbReference>
<dbReference type="InterPro" id="IPR029228">
    <property type="entry name" value="Alkyl_sulf_dimr"/>
</dbReference>
<feature type="compositionally biased region" description="Basic and acidic residues" evidence="5">
    <location>
        <begin position="41"/>
        <end position="52"/>
    </location>
</feature>
<keyword evidence="3" id="KW-0862">Zinc</keyword>
<protein>
    <submittedName>
        <fullName evidence="7">Alkyl/aryl-sulfatase</fullName>
    </submittedName>
</protein>
<comment type="similarity">
    <text evidence="4">Belongs to the metallo-beta-lactamase superfamily. Type III sulfatase family.</text>
</comment>
<accession>A0ABV9RN09</accession>
<keyword evidence="8" id="KW-1185">Reference proteome</keyword>
<dbReference type="Pfam" id="PF00753">
    <property type="entry name" value="Lactamase_B"/>
    <property type="match status" value="1"/>
</dbReference>
<dbReference type="Pfam" id="PF14864">
    <property type="entry name" value="Alkyl_sulf_C"/>
    <property type="match status" value="1"/>
</dbReference>
<dbReference type="InterPro" id="IPR029229">
    <property type="entry name" value="Alkyl_sulf_C"/>
</dbReference>
<dbReference type="SUPFAM" id="SSF56281">
    <property type="entry name" value="Metallo-hydrolase/oxidoreductase"/>
    <property type="match status" value="1"/>
</dbReference>
<proteinExistence type="inferred from homology"/>
<dbReference type="InterPro" id="IPR036527">
    <property type="entry name" value="SCP2_sterol-bd_dom_sf"/>
</dbReference>
<keyword evidence="1" id="KW-0479">Metal-binding</keyword>
<dbReference type="Gene3D" id="3.60.15.30">
    <property type="entry name" value="Metallo-beta-lactamase domain"/>
    <property type="match status" value="1"/>
</dbReference>
<sequence length="630" mass="68691">MQRRVTAPQPGDREDTMTTVDDRTKDDAAGPSFADTTDVEDAGRGLVERSPDPRVLSSDGERVVWDFEALGFLERGCPPTVNPSLWRQSRLTAMQGLYEVTEGIYQIRGFDLSNMTLLEGDRGVVVVDPLFTSEVAAAGLALYRRHRGDRPVTAVIYTHSHGDHFGGVLGVVDADTEVPVVAPEGFLEHAVAENVYAGTAMSRRGIYMYGMTLPKDPSGVVGTGLGPGGSTGTFGLVAPTVDITRTGQIETLDGVDIEFQLTPGTEAPSEMNFLVPSRRALCMAENATHNLHNILTLRGAVVRDAHVWSQYLDEAVALYVDRCDVLFASHHWPTWGRDRIRTFLTQQRDLYAYLHDQTLRLLNQGHTGPEIAELIELPPALRRAWHTQGYYGSVSHNVKAIYQRYLGWFDGNPARLWPHPPEASAHRYVEALGGQQATVATARRFADAGDLRFAAQLLDHAVFADPADTEATGLLADVFERLGQGAENATWRNFYLTGAQELRHGVTPTPVNLGSPTMLAALTVEQLLDAIAIRVDGPRAWNEHLVLDLVITDQGRTHRCSLSNGVLIHSARPEGAEAADLAVTLTKAQLPAVLAGHGLEGIDHDGDPAVLERLLGLLDQPDGDFRIVTP</sequence>
<dbReference type="CDD" id="cd07710">
    <property type="entry name" value="arylsulfatase_Sdsa1-like_MBL-fold"/>
    <property type="match status" value="1"/>
</dbReference>
<reference evidence="8" key="1">
    <citation type="journal article" date="2019" name="Int. J. Syst. Evol. Microbiol.">
        <title>The Global Catalogue of Microorganisms (GCM) 10K type strain sequencing project: providing services to taxonomists for standard genome sequencing and annotation.</title>
        <authorList>
            <consortium name="The Broad Institute Genomics Platform"/>
            <consortium name="The Broad Institute Genome Sequencing Center for Infectious Disease"/>
            <person name="Wu L."/>
            <person name="Ma J."/>
        </authorList>
    </citation>
    <scope>NUCLEOTIDE SEQUENCE [LARGE SCALE GENOMIC DNA]</scope>
    <source>
        <strain evidence="8">CCUG 50347</strain>
    </source>
</reference>
<gene>
    <name evidence="7" type="ORF">ACFPEL_21610</name>
</gene>
<evidence type="ECO:0000256" key="1">
    <source>
        <dbReference type="ARBA" id="ARBA00022723"/>
    </source>
</evidence>
<dbReference type="PANTHER" id="PTHR43223:SF1">
    <property type="entry name" value="ALKYL_ARYL-SULFATASE BDS1"/>
    <property type="match status" value="1"/>
</dbReference>